<comment type="catalytic activity">
    <reaction evidence="1 10">
        <text>alpha-D-galactose 1-phosphate + UDP-alpha-D-glucose = alpha-D-glucose 1-phosphate + UDP-alpha-D-galactose</text>
        <dbReference type="Rhea" id="RHEA:13989"/>
        <dbReference type="ChEBI" id="CHEBI:58336"/>
        <dbReference type="ChEBI" id="CHEBI:58601"/>
        <dbReference type="ChEBI" id="CHEBI:58885"/>
        <dbReference type="ChEBI" id="CHEBI:66914"/>
        <dbReference type="EC" id="2.7.7.12"/>
    </reaction>
</comment>
<evidence type="ECO:0000256" key="3">
    <source>
        <dbReference type="ARBA" id="ARBA00004947"/>
    </source>
</evidence>
<reference evidence="13 14" key="1">
    <citation type="submission" date="2019-03" db="EMBL/GenBank/DDBJ databases">
        <title>Genomic Encyclopedia of Type Strains, Phase IV (KMG-IV): sequencing the most valuable type-strain genomes for metagenomic binning, comparative biology and taxonomic classification.</title>
        <authorList>
            <person name="Goeker M."/>
        </authorList>
    </citation>
    <scope>NUCLEOTIDE SEQUENCE [LARGE SCALE GENOMIC DNA]</scope>
    <source>
        <strain evidence="13 14">DSM 102940</strain>
    </source>
</reference>
<evidence type="ECO:0000256" key="1">
    <source>
        <dbReference type="ARBA" id="ARBA00001107"/>
    </source>
</evidence>
<evidence type="ECO:0000256" key="5">
    <source>
        <dbReference type="ARBA" id="ARBA00022490"/>
    </source>
</evidence>
<dbReference type="InterPro" id="IPR005849">
    <property type="entry name" value="GalP_Utransf_N"/>
</dbReference>
<dbReference type="Proteomes" id="UP000294919">
    <property type="component" value="Unassembled WGS sequence"/>
</dbReference>
<keyword evidence="6 10" id="KW-0808">Transferase</keyword>
<dbReference type="NCBIfam" id="TIGR01239">
    <property type="entry name" value="galT_2"/>
    <property type="match status" value="1"/>
</dbReference>
<evidence type="ECO:0000256" key="10">
    <source>
        <dbReference type="HAMAP-Rule" id="MF_00571"/>
    </source>
</evidence>
<keyword evidence="8 10" id="KW-0299">Galactose metabolism</keyword>
<dbReference type="OrthoDB" id="2293at2"/>
<evidence type="ECO:0000256" key="9">
    <source>
        <dbReference type="ARBA" id="ARBA00023277"/>
    </source>
</evidence>
<dbReference type="PANTHER" id="PTHR39191:SF1">
    <property type="entry name" value="DUF4922 DOMAIN-CONTAINING PROTEIN"/>
    <property type="match status" value="1"/>
</dbReference>
<sequence>MDIYVQIERLLQYALGKGLMKEEDRIYSRNMILEVLSLKDYQEVKVPKEGLENPVEIIENILNLAYNQGVLKHDSSVYRDLLDTKIMNCVMPRPSEVIANFYKNYEESPQKATEYYYKVSKDSNYIRTARIAKNKIWQVETPYGGIDITINLSKPEKDPKAIAAVKAMKATGYPKCLLCKENEGYAGSVNHPARQNHRIIPITLENEMWFLQYSPYAYYNEHSIVLKAVHTPMKISQNTFDRLLSFTEKFPHYFIGSNADLPIVGGSILSHDHFQSGNYEFPMAKTYIERNIQYRQYADIEVGIVKWPMSVIRLQGENKGKISELAGIILNSWRSYTDEAVQILSHTDDMPHNTITPIARIRGKEFQLDLVLRNNRTSNEHPLGIFHPHDEIHHIKKENIGLIEVMGLAVLPARLKDELEKIAQFLLKDQRGINQDEDMVKHEEWLYDLKSKYPEINGNNVEEILNNEVGKKFMTGLEHAGVFKRDPKGQQGFMKFLEGIGRE</sequence>
<dbReference type="GO" id="GO:0006012">
    <property type="term" value="P:galactose metabolic process"/>
    <property type="evidence" value="ECO:0007669"/>
    <property type="project" value="UniProtKB-UniRule"/>
</dbReference>
<proteinExistence type="inferred from homology"/>
<dbReference type="InterPro" id="IPR000766">
    <property type="entry name" value="GalP_uridyl_Trfase_II"/>
</dbReference>
<dbReference type="RefSeq" id="WP_132246153.1">
    <property type="nucleotide sequence ID" value="NZ_SLWV01000018.1"/>
</dbReference>
<evidence type="ECO:0000256" key="6">
    <source>
        <dbReference type="ARBA" id="ARBA00022679"/>
    </source>
</evidence>
<dbReference type="UniPathway" id="UPA00214"/>
<organism evidence="13 14">
    <name type="scientific">Marinisporobacter balticus</name>
    <dbReference type="NCBI Taxonomy" id="2018667"/>
    <lineage>
        <taxon>Bacteria</taxon>
        <taxon>Bacillati</taxon>
        <taxon>Bacillota</taxon>
        <taxon>Clostridia</taxon>
        <taxon>Peptostreptococcales</taxon>
        <taxon>Thermotaleaceae</taxon>
        <taxon>Marinisporobacter</taxon>
    </lineage>
</organism>
<evidence type="ECO:0000256" key="7">
    <source>
        <dbReference type="ARBA" id="ARBA00022695"/>
    </source>
</evidence>
<dbReference type="Pfam" id="PF01087">
    <property type="entry name" value="GalP_UDP_transf"/>
    <property type="match status" value="1"/>
</dbReference>
<comment type="caution">
    <text evidence="13">The sequence shown here is derived from an EMBL/GenBank/DDBJ whole genome shotgun (WGS) entry which is preliminary data.</text>
</comment>
<evidence type="ECO:0000313" key="14">
    <source>
        <dbReference type="Proteomes" id="UP000294919"/>
    </source>
</evidence>
<evidence type="ECO:0000259" key="11">
    <source>
        <dbReference type="Pfam" id="PF01087"/>
    </source>
</evidence>
<dbReference type="GO" id="GO:0008108">
    <property type="term" value="F:UDP-glucose:hexose-1-phosphate uridylyltransferase activity"/>
    <property type="evidence" value="ECO:0007669"/>
    <property type="project" value="UniProtKB-UniRule"/>
</dbReference>
<keyword evidence="7 10" id="KW-0548">Nucleotidyltransferase</keyword>
<comment type="subcellular location">
    <subcellularLocation>
        <location evidence="2 10">Cytoplasm</location>
    </subcellularLocation>
</comment>
<evidence type="ECO:0000256" key="2">
    <source>
        <dbReference type="ARBA" id="ARBA00004496"/>
    </source>
</evidence>
<feature type="domain" description="Galactose-1-phosphate uridyl transferase N-terminal" evidence="11">
    <location>
        <begin position="20"/>
        <end position="232"/>
    </location>
</feature>
<keyword evidence="14" id="KW-1185">Reference proteome</keyword>
<dbReference type="PIRSF" id="PIRSF006005">
    <property type="entry name" value="GalT_BS"/>
    <property type="match status" value="1"/>
</dbReference>
<dbReference type="HAMAP" id="MF_00571">
    <property type="entry name" value="GalP_UDP_trans"/>
    <property type="match status" value="1"/>
</dbReference>
<keyword evidence="9 10" id="KW-0119">Carbohydrate metabolism</keyword>
<comment type="pathway">
    <text evidence="3 10">Carbohydrate metabolism; galactose metabolism.</text>
</comment>
<evidence type="ECO:0000313" key="13">
    <source>
        <dbReference type="EMBL" id="TCO72257.1"/>
    </source>
</evidence>
<name>A0A4R2KIN5_9FIRM</name>
<evidence type="ECO:0000256" key="4">
    <source>
        <dbReference type="ARBA" id="ARBA00008706"/>
    </source>
</evidence>
<gene>
    <name evidence="10" type="primary">galT</name>
    <name evidence="13" type="ORF">EV214_1187</name>
</gene>
<dbReference type="GO" id="GO:0005737">
    <property type="term" value="C:cytoplasm"/>
    <property type="evidence" value="ECO:0007669"/>
    <property type="project" value="UniProtKB-SubCell"/>
</dbReference>
<feature type="domain" description="Galactose-1-phosphate uridyl transferase C-terminal" evidence="12">
    <location>
        <begin position="248"/>
        <end position="428"/>
    </location>
</feature>
<dbReference type="PANTHER" id="PTHR39191">
    <property type="entry name" value="GALACTOSE-1-PHOSPHATE URIDYLYLTRANSFERASE"/>
    <property type="match status" value="1"/>
</dbReference>
<dbReference type="EMBL" id="SLWV01000018">
    <property type="protein sequence ID" value="TCO72257.1"/>
    <property type="molecule type" value="Genomic_DNA"/>
</dbReference>
<keyword evidence="5 10" id="KW-0963">Cytoplasm</keyword>
<accession>A0A4R2KIN5</accession>
<dbReference type="NCBIfam" id="NF003629">
    <property type="entry name" value="PRK05270.1-2"/>
    <property type="match status" value="1"/>
</dbReference>
<dbReference type="EC" id="2.7.7.12" evidence="10"/>
<dbReference type="AlphaFoldDB" id="A0A4R2KIN5"/>
<evidence type="ECO:0000256" key="8">
    <source>
        <dbReference type="ARBA" id="ARBA00023144"/>
    </source>
</evidence>
<evidence type="ECO:0000259" key="12">
    <source>
        <dbReference type="Pfam" id="PF02744"/>
    </source>
</evidence>
<comment type="similarity">
    <text evidence="4 10">Belongs to the galactose-1-phosphate uridylyltransferase type 2 family.</text>
</comment>
<dbReference type="Pfam" id="PF02744">
    <property type="entry name" value="GalP_UDP_tr_C"/>
    <property type="match status" value="1"/>
</dbReference>
<dbReference type="InterPro" id="IPR005850">
    <property type="entry name" value="GalP_Utransf_C"/>
</dbReference>
<protein>
    <recommendedName>
        <fullName evidence="10">Galactose-1-phosphate uridylyltransferase</fullName>
        <shortName evidence="10">Gal-1-P uridylyltransferase</shortName>
        <ecNumber evidence="10">2.7.7.12</ecNumber>
    </recommendedName>
    <alternativeName>
        <fullName evidence="10">UDP-glucose--hexose-1-phosphate uridylyltransferase</fullName>
    </alternativeName>
</protein>